<protein>
    <submittedName>
        <fullName evidence="2">ATP-dependent DNA helicase</fullName>
    </submittedName>
</protein>
<reference evidence="2" key="1">
    <citation type="submission" date="2020-01" db="EMBL/GenBank/DDBJ databases">
        <authorList>
            <person name="Meier V. D."/>
            <person name="Meier V D."/>
        </authorList>
    </citation>
    <scope>NUCLEOTIDE SEQUENCE</scope>
    <source>
        <strain evidence="2">HLG_WM_MAG_09</strain>
    </source>
</reference>
<evidence type="ECO:0000259" key="1">
    <source>
        <dbReference type="Pfam" id="PF04326"/>
    </source>
</evidence>
<dbReference type="GO" id="GO:0004386">
    <property type="term" value="F:helicase activity"/>
    <property type="evidence" value="ECO:0007669"/>
    <property type="project" value="UniProtKB-KW"/>
</dbReference>
<sequence length="384" mass="43178">MHTTEILSRIQQGEDSTTQFKLDMTDANRLADELVAFSNAEGGVLLIGVEDQGKIAGLDNQQISRLNQLISNTANENVKPPIYPLTEIVSVQDKKIIAVHVRKGVARPYQTNKGLFLTKSGSDKRKMSSEELRRLFATSQRLFADEETLNGTDIGDINTEIVYDFLNNDNPEILEALKNETLPINVVLQNLGLLSDDALTLAGNLLFGKLPQRYTPSFYIDCVHFAGNDVDADRFIDKSTIKGTLRTQYEGAMQFLRNNLRHIPQSEDFNAQTRLEIDERVFGELIVNALVHRDYYIQSSIKVFVFDDRIEIISPGKLPNSLTVDKIKNGLSVHRNPVLNSISKNLLPYSGYGSGIKRVLRLQPDVQLVNDKELEVFSCRIPRT</sequence>
<keyword evidence="2" id="KW-0067">ATP-binding</keyword>
<dbReference type="InterPro" id="IPR038461">
    <property type="entry name" value="Schlafen_AlbA_2_dom_sf"/>
</dbReference>
<dbReference type="Gene3D" id="3.30.565.60">
    <property type="match status" value="1"/>
</dbReference>
<keyword evidence="2" id="KW-0378">Hydrolase</keyword>
<evidence type="ECO:0000313" key="2">
    <source>
        <dbReference type="EMBL" id="CAA6813270.1"/>
    </source>
</evidence>
<proteinExistence type="predicted"/>
<dbReference type="EMBL" id="CACVAT010000204">
    <property type="protein sequence ID" value="CAA6813270.1"/>
    <property type="molecule type" value="Genomic_DNA"/>
</dbReference>
<name>A0A6S6SXP4_9GAMM</name>
<dbReference type="InterPro" id="IPR007421">
    <property type="entry name" value="Schlafen_AlbA_2_dom"/>
</dbReference>
<dbReference type="Pfam" id="PF13749">
    <property type="entry name" value="HATPase_c_4"/>
    <property type="match status" value="1"/>
</dbReference>
<accession>A0A6S6SXP4</accession>
<dbReference type="PANTHER" id="PTHR30595:SF6">
    <property type="entry name" value="SCHLAFEN ALBA-2 DOMAIN-CONTAINING PROTEIN"/>
    <property type="match status" value="1"/>
</dbReference>
<dbReference type="AlphaFoldDB" id="A0A6S6SXP4"/>
<dbReference type="InterPro" id="IPR038475">
    <property type="entry name" value="RecG_C_sf"/>
</dbReference>
<gene>
    <name evidence="2" type="ORF">HELGO_WM34819</name>
</gene>
<dbReference type="Gene3D" id="3.30.950.30">
    <property type="entry name" value="Schlafen, AAA domain"/>
    <property type="match status" value="1"/>
</dbReference>
<keyword evidence="2" id="KW-0347">Helicase</keyword>
<organism evidence="2">
    <name type="scientific">uncultured Thiotrichaceae bacterium</name>
    <dbReference type="NCBI Taxonomy" id="298394"/>
    <lineage>
        <taxon>Bacteria</taxon>
        <taxon>Pseudomonadati</taxon>
        <taxon>Pseudomonadota</taxon>
        <taxon>Gammaproteobacteria</taxon>
        <taxon>Thiotrichales</taxon>
        <taxon>Thiotrichaceae</taxon>
        <taxon>environmental samples</taxon>
    </lineage>
</organism>
<keyword evidence="2" id="KW-0547">Nucleotide-binding</keyword>
<dbReference type="Pfam" id="PF04326">
    <property type="entry name" value="SLFN_AlbA_2"/>
    <property type="match status" value="1"/>
</dbReference>
<dbReference type="PANTHER" id="PTHR30595">
    <property type="entry name" value="GLPR-RELATED TRANSCRIPTIONAL REPRESSOR"/>
    <property type="match status" value="1"/>
</dbReference>
<feature type="domain" description="Schlafen AlbA-2" evidence="1">
    <location>
        <begin position="14"/>
        <end position="128"/>
    </location>
</feature>